<accession>A0A8E2E216</accession>
<gene>
    <name evidence="1" type="ORF">K432DRAFT_162557</name>
</gene>
<dbReference type="EMBL" id="KV745274">
    <property type="protein sequence ID" value="OCK75788.1"/>
    <property type="molecule type" value="Genomic_DNA"/>
</dbReference>
<dbReference type="OrthoDB" id="3248909at2759"/>
<proteinExistence type="predicted"/>
<name>A0A8E2E216_9PEZI</name>
<evidence type="ECO:0000313" key="1">
    <source>
        <dbReference type="EMBL" id="OCK75788.1"/>
    </source>
</evidence>
<dbReference type="AlphaFoldDB" id="A0A8E2E216"/>
<keyword evidence="2" id="KW-1185">Reference proteome</keyword>
<dbReference type="Proteomes" id="UP000250266">
    <property type="component" value="Unassembled WGS sequence"/>
</dbReference>
<sequence>MALIAGSENLLQLVRERGREGSRKGDQVLTRLGWFEDGKGEVRWSFEVVEWDWEQNRDGERGRVTWLNWPREHKEKEGEEDRRPYTPPSLTVSWKLMQTLNRLLIERSRCPHLYTMRRCNVALQELKRPSRHSILTWVVSRRTVLTIEVSQRACAEQMKNKIRMH</sequence>
<reference evidence="1 2" key="1">
    <citation type="journal article" date="2016" name="Nat. Commun.">
        <title>Ectomycorrhizal ecology is imprinted in the genome of the dominant symbiotic fungus Cenococcum geophilum.</title>
        <authorList>
            <consortium name="DOE Joint Genome Institute"/>
            <person name="Peter M."/>
            <person name="Kohler A."/>
            <person name="Ohm R.A."/>
            <person name="Kuo A."/>
            <person name="Krutzmann J."/>
            <person name="Morin E."/>
            <person name="Arend M."/>
            <person name="Barry K.W."/>
            <person name="Binder M."/>
            <person name="Choi C."/>
            <person name="Clum A."/>
            <person name="Copeland A."/>
            <person name="Grisel N."/>
            <person name="Haridas S."/>
            <person name="Kipfer T."/>
            <person name="LaButti K."/>
            <person name="Lindquist E."/>
            <person name="Lipzen A."/>
            <person name="Maire R."/>
            <person name="Meier B."/>
            <person name="Mihaltcheva S."/>
            <person name="Molinier V."/>
            <person name="Murat C."/>
            <person name="Poggeler S."/>
            <person name="Quandt C.A."/>
            <person name="Sperisen C."/>
            <person name="Tritt A."/>
            <person name="Tisserant E."/>
            <person name="Crous P.W."/>
            <person name="Henrissat B."/>
            <person name="Nehls U."/>
            <person name="Egli S."/>
            <person name="Spatafora J.W."/>
            <person name="Grigoriev I.V."/>
            <person name="Martin F.M."/>
        </authorList>
    </citation>
    <scope>NUCLEOTIDE SEQUENCE [LARGE SCALE GENOMIC DNA]</scope>
    <source>
        <strain evidence="1 2">CBS 459.81</strain>
    </source>
</reference>
<protein>
    <submittedName>
        <fullName evidence="1">Uncharacterized protein</fullName>
    </submittedName>
</protein>
<evidence type="ECO:0000313" key="2">
    <source>
        <dbReference type="Proteomes" id="UP000250266"/>
    </source>
</evidence>
<organism evidence="1 2">
    <name type="scientific">Lepidopterella palustris CBS 459.81</name>
    <dbReference type="NCBI Taxonomy" id="1314670"/>
    <lineage>
        <taxon>Eukaryota</taxon>
        <taxon>Fungi</taxon>
        <taxon>Dikarya</taxon>
        <taxon>Ascomycota</taxon>
        <taxon>Pezizomycotina</taxon>
        <taxon>Dothideomycetes</taxon>
        <taxon>Pleosporomycetidae</taxon>
        <taxon>Mytilinidiales</taxon>
        <taxon>Argynnaceae</taxon>
        <taxon>Lepidopterella</taxon>
    </lineage>
</organism>